<reference evidence="2" key="1">
    <citation type="journal article" date="2007" name="Plant Cell">
        <title>Dothideomycete-plant interactions illuminated by genome sequencing and EST analysis of the wheat pathogen Stagonospora nodorum.</title>
        <authorList>
            <person name="Hane J.K."/>
            <person name="Lowe R.G."/>
            <person name="Solomon P.S."/>
            <person name="Tan K.C."/>
            <person name="Schoch C.L."/>
            <person name="Spatafora J.W."/>
            <person name="Crous P.W."/>
            <person name="Kodira C."/>
            <person name="Birren B.W."/>
            <person name="Galagan J.E."/>
            <person name="Torriani S.F."/>
            <person name="McDonald B.A."/>
            <person name="Oliver R.P."/>
        </authorList>
    </citation>
    <scope>NUCLEOTIDE SEQUENCE [LARGE SCALE GENOMIC DNA]</scope>
    <source>
        <strain evidence="2">SN15 / ATCC MYA-4574 / FGSC 10173</strain>
    </source>
</reference>
<proteinExistence type="predicted"/>
<dbReference type="EMBL" id="CH445346">
    <property type="protein sequence ID" value="EAT80137.2"/>
    <property type="molecule type" value="Genomic_DNA"/>
</dbReference>
<dbReference type="KEGG" id="pno:SNOG_12324"/>
<dbReference type="GeneID" id="5979455"/>
<organism evidence="1 2">
    <name type="scientific">Phaeosphaeria nodorum (strain SN15 / ATCC MYA-4574 / FGSC 10173)</name>
    <name type="common">Glume blotch fungus</name>
    <name type="synonym">Parastagonospora nodorum</name>
    <dbReference type="NCBI Taxonomy" id="321614"/>
    <lineage>
        <taxon>Eukaryota</taxon>
        <taxon>Fungi</taxon>
        <taxon>Dikarya</taxon>
        <taxon>Ascomycota</taxon>
        <taxon>Pezizomycotina</taxon>
        <taxon>Dothideomycetes</taxon>
        <taxon>Pleosporomycetidae</taxon>
        <taxon>Pleosporales</taxon>
        <taxon>Pleosporineae</taxon>
        <taxon>Phaeosphaeriaceae</taxon>
        <taxon>Parastagonospora</taxon>
    </lineage>
</organism>
<dbReference type="AlphaFoldDB" id="Q0U7E0"/>
<sequence length="168" mass="19179">MNPKLLSKDDQKFIRFFGGPIHMMMLRYRFVEEGLAQGKPETKRVIADTRKNVKLWNRGDEQEKVKGQERESLEQYRHVLSQEKVLLSNALAAMLEGAHEGLCSKCSYRETYAAPQAHTFGGVVLCARCKQKLGAYTEIILERTVKTFPEAAETIRLSKMRATSSVKR</sequence>
<dbReference type="Proteomes" id="UP000001055">
    <property type="component" value="Unassembled WGS sequence"/>
</dbReference>
<name>Q0U7E0_PHANO</name>
<evidence type="ECO:0000313" key="1">
    <source>
        <dbReference type="EMBL" id="EAT80137.2"/>
    </source>
</evidence>
<evidence type="ECO:0000313" key="2">
    <source>
        <dbReference type="Proteomes" id="UP000001055"/>
    </source>
</evidence>
<dbReference type="VEuPathDB" id="FungiDB:JI435_123240"/>
<protein>
    <submittedName>
        <fullName evidence="1">Uncharacterized protein</fullName>
    </submittedName>
</protein>
<gene>
    <name evidence="1" type="ORF">SNOG_12324</name>
</gene>
<dbReference type="InParanoid" id="Q0U7E0"/>
<accession>Q0U7E0</accession>
<dbReference type="STRING" id="321614.Q0U7E0"/>
<dbReference type="RefSeq" id="XP_001802546.1">
    <property type="nucleotide sequence ID" value="XM_001802494.1"/>
</dbReference>